<dbReference type="InterPro" id="IPR027806">
    <property type="entry name" value="HARBI1_dom"/>
</dbReference>
<accession>A0A6J1QXQ7</accession>
<dbReference type="RefSeq" id="XP_024885656.1">
    <property type="nucleotide sequence ID" value="XM_025029888.1"/>
</dbReference>
<gene>
    <name evidence="11" type="primary">LOC112463464</name>
</gene>
<proteinExistence type="inferred from homology"/>
<evidence type="ECO:0000256" key="8">
    <source>
        <dbReference type="SAM" id="SignalP"/>
    </source>
</evidence>
<keyword evidence="6" id="KW-0378">Hydrolase</keyword>
<comment type="subcellular location">
    <subcellularLocation>
        <location evidence="2">Nucleus</location>
    </subcellularLocation>
</comment>
<dbReference type="InterPro" id="IPR045249">
    <property type="entry name" value="HARBI1-like"/>
</dbReference>
<evidence type="ECO:0000259" key="9">
    <source>
        <dbReference type="Pfam" id="PF13359"/>
    </source>
</evidence>
<dbReference type="AlphaFoldDB" id="A0A6J1QXQ7"/>
<evidence type="ECO:0000256" key="2">
    <source>
        <dbReference type="ARBA" id="ARBA00004123"/>
    </source>
</evidence>
<reference evidence="11" key="1">
    <citation type="submission" date="2025-08" db="UniProtKB">
        <authorList>
            <consortium name="RefSeq"/>
        </authorList>
    </citation>
    <scope>IDENTIFICATION</scope>
    <source>
        <tissue evidence="11">Whole body</tissue>
    </source>
</reference>
<dbReference type="PANTHER" id="PTHR22930">
    <property type="match status" value="1"/>
</dbReference>
<feature type="chain" id="PRO_5026998425" evidence="8">
    <location>
        <begin position="23"/>
        <end position="426"/>
    </location>
</feature>
<evidence type="ECO:0000313" key="11">
    <source>
        <dbReference type="RefSeq" id="XP_024885656.1"/>
    </source>
</evidence>
<protein>
    <submittedName>
        <fullName evidence="11">Protein ALP1-like isoform X1</fullName>
    </submittedName>
</protein>
<evidence type="ECO:0000256" key="5">
    <source>
        <dbReference type="ARBA" id="ARBA00022723"/>
    </source>
</evidence>
<comment type="cofactor">
    <cofactor evidence="1">
        <name>a divalent metal cation</name>
        <dbReference type="ChEBI" id="CHEBI:60240"/>
    </cofactor>
</comment>
<dbReference type="GO" id="GO:0046872">
    <property type="term" value="F:metal ion binding"/>
    <property type="evidence" value="ECO:0007669"/>
    <property type="project" value="UniProtKB-KW"/>
</dbReference>
<dbReference type="GO" id="GO:0004518">
    <property type="term" value="F:nuclease activity"/>
    <property type="evidence" value="ECO:0007669"/>
    <property type="project" value="UniProtKB-KW"/>
</dbReference>
<keyword evidence="4" id="KW-0540">Nuclease</keyword>
<keyword evidence="7" id="KW-0539">Nucleus</keyword>
<feature type="signal peptide" evidence="8">
    <location>
        <begin position="1"/>
        <end position="22"/>
    </location>
</feature>
<keyword evidence="8" id="KW-0732">Signal</keyword>
<evidence type="ECO:0000256" key="1">
    <source>
        <dbReference type="ARBA" id="ARBA00001968"/>
    </source>
</evidence>
<dbReference type="Pfam" id="PF13359">
    <property type="entry name" value="DDE_Tnp_4"/>
    <property type="match status" value="1"/>
</dbReference>
<dbReference type="GeneID" id="112463464"/>
<evidence type="ECO:0000256" key="4">
    <source>
        <dbReference type="ARBA" id="ARBA00022722"/>
    </source>
</evidence>
<evidence type="ECO:0000256" key="7">
    <source>
        <dbReference type="ARBA" id="ARBA00023242"/>
    </source>
</evidence>
<feature type="domain" description="DDE Tnp4" evidence="9">
    <location>
        <begin position="177"/>
        <end position="341"/>
    </location>
</feature>
<keyword evidence="10" id="KW-1185">Reference proteome</keyword>
<comment type="similarity">
    <text evidence="3">Belongs to the HARBI1 family.</text>
</comment>
<evidence type="ECO:0000256" key="3">
    <source>
        <dbReference type="ARBA" id="ARBA00006958"/>
    </source>
</evidence>
<keyword evidence="5" id="KW-0479">Metal-binding</keyword>
<dbReference type="Proteomes" id="UP000504618">
    <property type="component" value="Unplaced"/>
</dbReference>
<dbReference type="OrthoDB" id="7542312at2759"/>
<organism evidence="10 11">
    <name type="scientific">Temnothorax curvispinosus</name>
    <dbReference type="NCBI Taxonomy" id="300111"/>
    <lineage>
        <taxon>Eukaryota</taxon>
        <taxon>Metazoa</taxon>
        <taxon>Ecdysozoa</taxon>
        <taxon>Arthropoda</taxon>
        <taxon>Hexapoda</taxon>
        <taxon>Insecta</taxon>
        <taxon>Pterygota</taxon>
        <taxon>Neoptera</taxon>
        <taxon>Endopterygota</taxon>
        <taxon>Hymenoptera</taxon>
        <taxon>Apocrita</taxon>
        <taxon>Aculeata</taxon>
        <taxon>Formicoidea</taxon>
        <taxon>Formicidae</taxon>
        <taxon>Myrmicinae</taxon>
        <taxon>Temnothorax</taxon>
    </lineage>
</organism>
<evidence type="ECO:0000256" key="6">
    <source>
        <dbReference type="ARBA" id="ARBA00022801"/>
    </source>
</evidence>
<dbReference type="GO" id="GO:0005634">
    <property type="term" value="C:nucleus"/>
    <property type="evidence" value="ECO:0007669"/>
    <property type="project" value="UniProtKB-SubCell"/>
</dbReference>
<dbReference type="PANTHER" id="PTHR22930:SF269">
    <property type="entry name" value="NUCLEASE HARBI1-LIKE PROTEIN"/>
    <property type="match status" value="1"/>
</dbReference>
<dbReference type="GO" id="GO:0016787">
    <property type="term" value="F:hydrolase activity"/>
    <property type="evidence" value="ECO:0007669"/>
    <property type="project" value="UniProtKB-KW"/>
</dbReference>
<name>A0A6J1QXQ7_9HYME</name>
<evidence type="ECO:0000313" key="10">
    <source>
        <dbReference type="Proteomes" id="UP000504618"/>
    </source>
</evidence>
<sequence length="426" mass="49821">MDQDHNLLFLFLTLNTAALSLCQFVEKKKRRRWWVRPINRTRSKEGHYDTIFAYMKDHDHEEFYEFTRMWPHKFEQLVELVSPFLPNAQNCIRKPLPAGLRIALTLSYLAHGNAVRTQSWDYRVGRSTAYKIIPEVCEAIWSALHPTYLPDMNREKWAKVAEEFYLKWQFPNCVGAVDGKHIKIRCPPNSGSEYFNYKQYFSIVLMATCDAQFKFTWVDVGQYGSISDGGVWSRSKFGTDFERGYVDLPPPKNLPQTNIPIHHVFVGDEAFPLKMYLLRPYNRKDLGDAERVFNYRLSRARRVIENSFGILVSRWQILTRTICCTPDNATDIIKALVCLHNYIMTAEEQHVMPYARTYCPYDLIDHDTLDHDEILGNWRNQTGLGTFTDLTRIGANNARTNATQQRDVIRDYFVSPLGEQEAPWQY</sequence>